<dbReference type="Proteomes" id="UP000240883">
    <property type="component" value="Unassembled WGS sequence"/>
</dbReference>
<dbReference type="PANTHER" id="PTHR47031">
    <property type="entry name" value="SAP DNA-BINDING DOMAIN-CONTAINING PROTEIN"/>
    <property type="match status" value="1"/>
</dbReference>
<evidence type="ECO:0000256" key="1">
    <source>
        <dbReference type="SAM" id="MobiDB-lite"/>
    </source>
</evidence>
<gene>
    <name evidence="3" type="ORF">BS50DRAFT_481117</name>
</gene>
<feature type="compositionally biased region" description="Low complexity" evidence="1">
    <location>
        <begin position="71"/>
        <end position="100"/>
    </location>
</feature>
<dbReference type="InterPro" id="IPR032552">
    <property type="entry name" value="RSB_motif"/>
</dbReference>
<dbReference type="InterPro" id="IPR003034">
    <property type="entry name" value="SAP_dom"/>
</dbReference>
<evidence type="ECO:0000259" key="2">
    <source>
        <dbReference type="Pfam" id="PF02037"/>
    </source>
</evidence>
<dbReference type="AlphaFoldDB" id="A0A2T2P8H6"/>
<sequence>MADYSKQTVAKLRETLKERSIPSTGLTRKAQIIEKLEAWDIANNESEEAEEPAPEAQPDGDKDEEAEVANDAPTDAPAEETPAVAASEPTPPAAASEPTPAQEPSPPPASPPATVQPADQEQEVDAMEVEANTPQPEPQRAPSPPAAEKHVPPQEPESADAPTDAHAQTNPQQGEAQSDVAMEDNTPSPDPNEKPSVEKPELAPIPEQSTTTTAEASRLNSEERELDKKKRKRRSVSPDLSTQDVTKRQRLSPEPAPEMHLKDDADVVMEQTEESHDGGANGVDKGKEKAEETGNRRSESPLPETKRSPKKEKARGFKELFNTDAPEASNDALPDDRPIAPAMHVATPAIYIRDFMRPLRPDTLRKHLVSIASPPSGGPDEGIVKNLFLDWMRTHALVLFANTAAASRARTSLHGTVWPPEGNRKALWADFVPEDQVLNWIQEEEDAAGGSGRPGRSTKRFEVVYQDAQDGSGAMEAIFQEVGANPPAYASGASNAPFNAPRGPRSDVEQRRPPHQQAPPPDTAAKDTATAAFAKIDELFLSTNTKPKIYYKPVSQERIEARKRNMDAATARDWAPEARVRGRGAGGRADQLMRYSFDEQDRVVDAGFDHGPWAAERGGFRGGRGGYRGRGGRGGRGHWRG</sequence>
<feature type="region of interest" description="Disordered" evidence="1">
    <location>
        <begin position="488"/>
        <end position="527"/>
    </location>
</feature>
<feature type="compositionally biased region" description="Polar residues" evidence="1">
    <location>
        <begin position="166"/>
        <end position="176"/>
    </location>
</feature>
<accession>A0A2T2P8H6</accession>
<feature type="compositionally biased region" description="Polar residues" evidence="1">
    <location>
        <begin position="207"/>
        <end position="219"/>
    </location>
</feature>
<dbReference type="EMBL" id="KZ678128">
    <property type="protein sequence ID" value="PSN73947.1"/>
    <property type="molecule type" value="Genomic_DNA"/>
</dbReference>
<organism evidence="3 4">
    <name type="scientific">Corynespora cassiicola Philippines</name>
    <dbReference type="NCBI Taxonomy" id="1448308"/>
    <lineage>
        <taxon>Eukaryota</taxon>
        <taxon>Fungi</taxon>
        <taxon>Dikarya</taxon>
        <taxon>Ascomycota</taxon>
        <taxon>Pezizomycotina</taxon>
        <taxon>Dothideomycetes</taxon>
        <taxon>Pleosporomycetidae</taxon>
        <taxon>Pleosporales</taxon>
        <taxon>Corynesporascaceae</taxon>
        <taxon>Corynespora</taxon>
    </lineage>
</organism>
<dbReference type="STRING" id="1448308.A0A2T2P8H6"/>
<feature type="region of interest" description="Disordered" evidence="1">
    <location>
        <begin position="39"/>
        <end position="315"/>
    </location>
</feature>
<feature type="compositionally biased region" description="Basic residues" evidence="1">
    <location>
        <begin position="630"/>
        <end position="641"/>
    </location>
</feature>
<dbReference type="Pfam" id="PF16294">
    <property type="entry name" value="RSB_motif"/>
    <property type="match status" value="1"/>
</dbReference>
<reference evidence="3 4" key="1">
    <citation type="journal article" date="2018" name="Front. Microbiol.">
        <title>Genome-Wide Analysis of Corynespora cassiicola Leaf Fall Disease Putative Effectors.</title>
        <authorList>
            <person name="Lopez D."/>
            <person name="Ribeiro S."/>
            <person name="Label P."/>
            <person name="Fumanal B."/>
            <person name="Venisse J.S."/>
            <person name="Kohler A."/>
            <person name="de Oliveira R.R."/>
            <person name="Labutti K."/>
            <person name="Lipzen A."/>
            <person name="Lail K."/>
            <person name="Bauer D."/>
            <person name="Ohm R.A."/>
            <person name="Barry K.W."/>
            <person name="Spatafora J."/>
            <person name="Grigoriev I.V."/>
            <person name="Martin F.M."/>
            <person name="Pujade-Renaud V."/>
        </authorList>
    </citation>
    <scope>NUCLEOTIDE SEQUENCE [LARGE SCALE GENOMIC DNA]</scope>
    <source>
        <strain evidence="3 4">Philippines</strain>
    </source>
</reference>
<dbReference type="OrthoDB" id="5348404at2759"/>
<dbReference type="Gene3D" id="1.10.720.30">
    <property type="entry name" value="SAP domain"/>
    <property type="match status" value="1"/>
</dbReference>
<dbReference type="InterPro" id="IPR034257">
    <property type="entry name" value="Acinus_RRM"/>
</dbReference>
<evidence type="ECO:0000313" key="3">
    <source>
        <dbReference type="EMBL" id="PSN73947.1"/>
    </source>
</evidence>
<feature type="compositionally biased region" description="Pro residues" evidence="1">
    <location>
        <begin position="101"/>
        <end position="111"/>
    </location>
</feature>
<feature type="compositionally biased region" description="Basic and acidic residues" evidence="1">
    <location>
        <begin position="191"/>
        <end position="201"/>
    </location>
</feature>
<dbReference type="PANTHER" id="PTHR47031:SF3">
    <property type="entry name" value="SAP DOMAIN-CONTAINING PROTEIN"/>
    <property type="match status" value="1"/>
</dbReference>
<evidence type="ECO:0000313" key="4">
    <source>
        <dbReference type="Proteomes" id="UP000240883"/>
    </source>
</evidence>
<feature type="region of interest" description="Disordered" evidence="1">
    <location>
        <begin position="621"/>
        <end position="641"/>
    </location>
</feature>
<keyword evidence="4" id="KW-1185">Reference proteome</keyword>
<dbReference type="CDD" id="cd12432">
    <property type="entry name" value="RRM_ACINU"/>
    <property type="match status" value="1"/>
</dbReference>
<feature type="compositionally biased region" description="Pro residues" evidence="1">
    <location>
        <begin position="135"/>
        <end position="145"/>
    </location>
</feature>
<name>A0A2T2P8H6_CORCC</name>
<feature type="compositionally biased region" description="Basic and acidic residues" evidence="1">
    <location>
        <begin position="284"/>
        <end position="307"/>
    </location>
</feature>
<dbReference type="InterPro" id="IPR036361">
    <property type="entry name" value="SAP_dom_sf"/>
</dbReference>
<protein>
    <recommendedName>
        <fullName evidence="2">SAP domain-containing protein</fullName>
    </recommendedName>
</protein>
<proteinExistence type="predicted"/>
<dbReference type="Pfam" id="PF02037">
    <property type="entry name" value="SAP"/>
    <property type="match status" value="1"/>
</dbReference>
<feature type="domain" description="SAP" evidence="2">
    <location>
        <begin position="3"/>
        <end position="40"/>
    </location>
</feature>